<reference evidence="1 2" key="1">
    <citation type="submission" date="2018-09" db="EMBL/GenBank/DDBJ databases">
        <title>Mesorhizobium carmichaelinearum sp. nov. isolated from Carmichaelinea spp. root nodules in New Zealand.</title>
        <authorList>
            <person name="De Meyer S.E."/>
        </authorList>
    </citation>
    <scope>NUCLEOTIDE SEQUENCE [LARGE SCALE GENOMIC DNA]</scope>
    <source>
        <strain evidence="1 2">ICMP19557</strain>
    </source>
</reference>
<protein>
    <submittedName>
        <fullName evidence="1">Uncharacterized protein</fullName>
    </submittedName>
</protein>
<dbReference type="Proteomes" id="UP000272706">
    <property type="component" value="Unassembled WGS sequence"/>
</dbReference>
<comment type="caution">
    <text evidence="1">The sequence shown here is derived from an EMBL/GenBank/DDBJ whole genome shotgun (WGS) entry which is preliminary data.</text>
</comment>
<gene>
    <name evidence="1" type="ORF">D3227_40195</name>
</gene>
<dbReference type="AlphaFoldDB" id="A0A3A5JLW5"/>
<dbReference type="EMBL" id="QZWZ01000141">
    <property type="protein sequence ID" value="RJT20197.1"/>
    <property type="molecule type" value="Genomic_DNA"/>
</dbReference>
<name>A0A3A5JLW5_9HYPH</name>
<evidence type="ECO:0000313" key="1">
    <source>
        <dbReference type="EMBL" id="RJT20197.1"/>
    </source>
</evidence>
<evidence type="ECO:0000313" key="2">
    <source>
        <dbReference type="Proteomes" id="UP000272706"/>
    </source>
</evidence>
<keyword evidence="2" id="KW-1185">Reference proteome</keyword>
<sequence>MDHAVQCSSYMSFVGVDERDRDCMGLDQTMVLLNRLEESGLSQVAVPATPERQRAFIASLVSKVPFVSTSLCRRGRKQVL</sequence>
<accession>A0A3A5JLW5</accession>
<organism evidence="1 2">
    <name type="scientific">Mesorhizobium waimense</name>
    <dbReference type="NCBI Taxonomy" id="1300307"/>
    <lineage>
        <taxon>Bacteria</taxon>
        <taxon>Pseudomonadati</taxon>
        <taxon>Pseudomonadota</taxon>
        <taxon>Alphaproteobacteria</taxon>
        <taxon>Hyphomicrobiales</taxon>
        <taxon>Phyllobacteriaceae</taxon>
        <taxon>Mesorhizobium</taxon>
    </lineage>
</organism>
<proteinExistence type="predicted"/>